<dbReference type="InterPro" id="IPR000424">
    <property type="entry name" value="Primosome_PriB/ssb"/>
</dbReference>
<dbReference type="EMBL" id="WSTA01000045">
    <property type="protein sequence ID" value="MWB99028.1"/>
    <property type="molecule type" value="Genomic_DNA"/>
</dbReference>
<accession>A0A6I4NXQ3</accession>
<keyword evidence="1 2" id="KW-0238">DNA-binding</keyword>
<dbReference type="GO" id="GO:0003697">
    <property type="term" value="F:single-stranded DNA binding"/>
    <property type="evidence" value="ECO:0007669"/>
    <property type="project" value="InterPro"/>
</dbReference>
<evidence type="ECO:0000256" key="2">
    <source>
        <dbReference type="PROSITE-ProRule" id="PRU00252"/>
    </source>
</evidence>
<dbReference type="CDD" id="cd04496">
    <property type="entry name" value="SSB_OBF"/>
    <property type="match status" value="1"/>
</dbReference>
<evidence type="ECO:0000256" key="3">
    <source>
        <dbReference type="SAM" id="MobiDB-lite"/>
    </source>
</evidence>
<sequence length="150" mass="16840">MAIKTQQSLTGFIATEPQRSVNDDGVVRFYARIGQPHFRREPDGTFTELEPTFHDLVAFRSAAEHAFGKFAKGDRFVAEGYVHNYQTEQSGAIYEREEFIAKRIGHDLTVTNYDVDRTRRAAHTTARDMPAPEFTPQSTARTAGSSALGR</sequence>
<dbReference type="AlphaFoldDB" id="A0A6I4NXQ3"/>
<evidence type="ECO:0000313" key="5">
    <source>
        <dbReference type="Proteomes" id="UP000438182"/>
    </source>
</evidence>
<protein>
    <submittedName>
        <fullName evidence="4">Single-stranded DNA-binding protein</fullName>
    </submittedName>
</protein>
<name>A0A6I4NXQ3_9MICO</name>
<dbReference type="RefSeq" id="WP_160424896.1">
    <property type="nucleotide sequence ID" value="NZ_WSTA01000045.1"/>
</dbReference>
<dbReference type="SUPFAM" id="SSF50249">
    <property type="entry name" value="Nucleic acid-binding proteins"/>
    <property type="match status" value="1"/>
</dbReference>
<comment type="caution">
    <text evidence="4">The sequence shown here is derived from an EMBL/GenBank/DDBJ whole genome shotgun (WGS) entry which is preliminary data.</text>
</comment>
<dbReference type="Gene3D" id="2.40.50.140">
    <property type="entry name" value="Nucleic acid-binding proteins"/>
    <property type="match status" value="1"/>
</dbReference>
<dbReference type="InterPro" id="IPR012340">
    <property type="entry name" value="NA-bd_OB-fold"/>
</dbReference>
<keyword evidence="5" id="KW-1185">Reference proteome</keyword>
<feature type="region of interest" description="Disordered" evidence="3">
    <location>
        <begin position="121"/>
        <end position="150"/>
    </location>
</feature>
<reference evidence="4 5" key="1">
    <citation type="submission" date="2019-12" db="EMBL/GenBank/DDBJ databases">
        <authorList>
            <person name="Kim Y.S."/>
        </authorList>
    </citation>
    <scope>NUCLEOTIDE SEQUENCE [LARGE SCALE GENOMIC DNA]</scope>
    <source>
        <strain evidence="4 5">MMS17-SY077</strain>
    </source>
</reference>
<evidence type="ECO:0000313" key="4">
    <source>
        <dbReference type="EMBL" id="MWB99028.1"/>
    </source>
</evidence>
<proteinExistence type="predicted"/>
<organism evidence="4 5">
    <name type="scientific">Agromyces seonyuensis</name>
    <dbReference type="NCBI Taxonomy" id="2662446"/>
    <lineage>
        <taxon>Bacteria</taxon>
        <taxon>Bacillati</taxon>
        <taxon>Actinomycetota</taxon>
        <taxon>Actinomycetes</taxon>
        <taxon>Micrococcales</taxon>
        <taxon>Microbacteriaceae</taxon>
        <taxon>Agromyces</taxon>
    </lineage>
</organism>
<gene>
    <name evidence="4" type="ORF">GB864_10780</name>
</gene>
<dbReference type="PROSITE" id="PS50935">
    <property type="entry name" value="SSB"/>
    <property type="match status" value="1"/>
</dbReference>
<feature type="compositionally biased region" description="Polar residues" evidence="3">
    <location>
        <begin position="135"/>
        <end position="150"/>
    </location>
</feature>
<evidence type="ECO:0000256" key="1">
    <source>
        <dbReference type="ARBA" id="ARBA00023125"/>
    </source>
</evidence>
<dbReference type="Proteomes" id="UP000438182">
    <property type="component" value="Unassembled WGS sequence"/>
</dbReference>